<reference evidence="1 2" key="1">
    <citation type="journal article" date="2015" name="Genome Announc.">
        <title>Closed Genome Sequence of Octadecabacter temperatus SB1, the First Mesophilic Species of the Genus Octadecabacter.</title>
        <authorList>
            <person name="Voget S."/>
            <person name="Billerbeck S."/>
            <person name="Simon M."/>
            <person name="Daniel R."/>
        </authorList>
    </citation>
    <scope>NUCLEOTIDE SEQUENCE [LARGE SCALE GENOMIC DNA]</scope>
    <source>
        <strain evidence="1 2">SB1</strain>
    </source>
</reference>
<dbReference type="InterPro" id="IPR041516">
    <property type="entry name" value="LACTB2_WH"/>
</dbReference>
<dbReference type="SMART" id="SM00849">
    <property type="entry name" value="Lactamase_B"/>
    <property type="match status" value="1"/>
</dbReference>
<keyword evidence="1" id="KW-0378">Hydrolase</keyword>
<dbReference type="PATRIC" id="fig|1458307.3.peg.1802"/>
<dbReference type="InterPro" id="IPR036388">
    <property type="entry name" value="WH-like_DNA-bd_sf"/>
</dbReference>
<sequence>MSNEAPKAGVPVQLEDGLSCVLAPNPSPMTYRGTNTYLLGKNNLAVIDPGPLDDEHLAALIAAIDGRPVSHILVTHSHLDHSPLARALSEKTAAPIYAFGDSYAGRSKIMKTLAASGEMGGGEGVDHDFTPDILLTDGEVIDGDAWTLTACHTPGHFGNHLSFLWGNAAFTGDHLMGWASSLVSPPDGDLTDFMASCAALSKTAMTRAYSAHGAPIFDAQSRLADLVSHRLTREAEILTALDNGPATSVELTNRIYHDIPKPLLPMAQRNVLAHLVDLIQREKAASIGPLSASAQFVLT</sequence>
<gene>
    <name evidence="1" type="primary">gloB_2</name>
    <name evidence="1" type="ORF">OSB_17900</name>
</gene>
<dbReference type="OrthoDB" id="9788263at2"/>
<dbReference type="InterPro" id="IPR050662">
    <property type="entry name" value="Sec-metab_biosynth-thioest"/>
</dbReference>
<name>A0A0K0Y5U7_9RHOB</name>
<dbReference type="AlphaFoldDB" id="A0A0K0Y5U7"/>
<dbReference type="CDD" id="cd16278">
    <property type="entry name" value="metallo-hydrolase-like_MBL-fold"/>
    <property type="match status" value="1"/>
</dbReference>
<dbReference type="Gene3D" id="3.60.15.10">
    <property type="entry name" value="Ribonuclease Z/Hydroxyacylglutathione hydrolase-like"/>
    <property type="match status" value="1"/>
</dbReference>
<dbReference type="Proteomes" id="UP000067444">
    <property type="component" value="Chromosome"/>
</dbReference>
<proteinExistence type="predicted"/>
<organism evidence="1 2">
    <name type="scientific">Octadecabacter temperatus</name>
    <dbReference type="NCBI Taxonomy" id="1458307"/>
    <lineage>
        <taxon>Bacteria</taxon>
        <taxon>Pseudomonadati</taxon>
        <taxon>Pseudomonadota</taxon>
        <taxon>Alphaproteobacteria</taxon>
        <taxon>Rhodobacterales</taxon>
        <taxon>Roseobacteraceae</taxon>
        <taxon>Octadecabacter</taxon>
    </lineage>
</organism>
<dbReference type="InterPro" id="IPR001279">
    <property type="entry name" value="Metallo-B-lactamas"/>
</dbReference>
<dbReference type="GO" id="GO:0004416">
    <property type="term" value="F:hydroxyacylglutathione hydrolase activity"/>
    <property type="evidence" value="ECO:0007669"/>
    <property type="project" value="UniProtKB-EC"/>
</dbReference>
<dbReference type="STRING" id="1458307.OSB_17900"/>
<accession>A0A0K0Y5U7</accession>
<dbReference type="KEGG" id="otm:OSB_17900"/>
<dbReference type="EC" id="3.1.2.6" evidence="1"/>
<dbReference type="PANTHER" id="PTHR23131:SF0">
    <property type="entry name" value="ENDORIBONUCLEASE LACTB2"/>
    <property type="match status" value="1"/>
</dbReference>
<protein>
    <submittedName>
        <fullName evidence="1">Hydroxyacylglutathione hydrolase</fullName>
        <ecNumber evidence="1">3.1.2.6</ecNumber>
    </submittedName>
</protein>
<dbReference type="EMBL" id="CP012160">
    <property type="protein sequence ID" value="AKS46334.1"/>
    <property type="molecule type" value="Genomic_DNA"/>
</dbReference>
<dbReference type="RefSeq" id="WP_049834640.1">
    <property type="nucleotide sequence ID" value="NZ_CP012160.1"/>
</dbReference>
<dbReference type="InterPro" id="IPR036866">
    <property type="entry name" value="RibonucZ/Hydroxyglut_hydro"/>
</dbReference>
<dbReference type="SUPFAM" id="SSF56281">
    <property type="entry name" value="Metallo-hydrolase/oxidoreductase"/>
    <property type="match status" value="1"/>
</dbReference>
<dbReference type="PANTHER" id="PTHR23131">
    <property type="entry name" value="ENDORIBONUCLEASE LACTB2"/>
    <property type="match status" value="1"/>
</dbReference>
<evidence type="ECO:0000313" key="1">
    <source>
        <dbReference type="EMBL" id="AKS46334.1"/>
    </source>
</evidence>
<keyword evidence="2" id="KW-1185">Reference proteome</keyword>
<dbReference type="Pfam" id="PF17778">
    <property type="entry name" value="WHD_BLACT"/>
    <property type="match status" value="1"/>
</dbReference>
<dbReference type="Pfam" id="PF00753">
    <property type="entry name" value="Lactamase_B"/>
    <property type="match status" value="1"/>
</dbReference>
<dbReference type="Gene3D" id="1.10.10.10">
    <property type="entry name" value="Winged helix-like DNA-binding domain superfamily/Winged helix DNA-binding domain"/>
    <property type="match status" value="1"/>
</dbReference>
<evidence type="ECO:0000313" key="2">
    <source>
        <dbReference type="Proteomes" id="UP000067444"/>
    </source>
</evidence>